<dbReference type="InterPro" id="IPR036397">
    <property type="entry name" value="RNaseH_sf"/>
</dbReference>
<name>A0A381VHS8_9ZZZZ</name>
<dbReference type="PROSITE" id="PS51975">
    <property type="entry name" value="RNASE_H_2"/>
    <property type="match status" value="1"/>
</dbReference>
<dbReference type="GO" id="GO:0004523">
    <property type="term" value="F:RNA-DNA hybrid ribonuclease activity"/>
    <property type="evidence" value="ECO:0007669"/>
    <property type="project" value="InterPro"/>
</dbReference>
<accession>A0A381VHS8</accession>
<evidence type="ECO:0000259" key="1">
    <source>
        <dbReference type="PROSITE" id="PS51975"/>
    </source>
</evidence>
<sequence length="67" mass="7164">MEETSFRVETELILGGFSCVGGVDEVGRGALAGPVTAAVTAFAPDIDDRLVREVTDSKLLTPKKRDR</sequence>
<dbReference type="EMBL" id="UINC01008797">
    <property type="protein sequence ID" value="SVA39541.1"/>
    <property type="molecule type" value="Genomic_DNA"/>
</dbReference>
<dbReference type="Gene3D" id="3.30.420.10">
    <property type="entry name" value="Ribonuclease H-like superfamily/Ribonuclease H"/>
    <property type="match status" value="1"/>
</dbReference>
<feature type="non-terminal residue" evidence="2">
    <location>
        <position position="67"/>
    </location>
</feature>
<reference evidence="2" key="1">
    <citation type="submission" date="2018-05" db="EMBL/GenBank/DDBJ databases">
        <authorList>
            <person name="Lanie J.A."/>
            <person name="Ng W.-L."/>
            <person name="Kazmierczak K.M."/>
            <person name="Andrzejewski T.M."/>
            <person name="Davidsen T.M."/>
            <person name="Wayne K.J."/>
            <person name="Tettelin H."/>
            <person name="Glass J.I."/>
            <person name="Rusch D."/>
            <person name="Podicherti R."/>
            <person name="Tsui H.-C.T."/>
            <person name="Winkler M.E."/>
        </authorList>
    </citation>
    <scope>NUCLEOTIDE SEQUENCE</scope>
</reference>
<protein>
    <recommendedName>
        <fullName evidence="1">RNase H type-2 domain-containing protein</fullName>
    </recommendedName>
</protein>
<dbReference type="AlphaFoldDB" id="A0A381VHS8"/>
<dbReference type="SUPFAM" id="SSF53098">
    <property type="entry name" value="Ribonuclease H-like"/>
    <property type="match status" value="1"/>
</dbReference>
<proteinExistence type="predicted"/>
<evidence type="ECO:0000313" key="2">
    <source>
        <dbReference type="EMBL" id="SVA39541.1"/>
    </source>
</evidence>
<dbReference type="Pfam" id="PF01351">
    <property type="entry name" value="RNase_HII"/>
    <property type="match status" value="1"/>
</dbReference>
<gene>
    <name evidence="2" type="ORF">METZ01_LOCUS92395</name>
</gene>
<organism evidence="2">
    <name type="scientific">marine metagenome</name>
    <dbReference type="NCBI Taxonomy" id="408172"/>
    <lineage>
        <taxon>unclassified sequences</taxon>
        <taxon>metagenomes</taxon>
        <taxon>ecological metagenomes</taxon>
    </lineage>
</organism>
<dbReference type="InterPro" id="IPR012337">
    <property type="entry name" value="RNaseH-like_sf"/>
</dbReference>
<dbReference type="GO" id="GO:0003676">
    <property type="term" value="F:nucleic acid binding"/>
    <property type="evidence" value="ECO:0007669"/>
    <property type="project" value="InterPro"/>
</dbReference>
<dbReference type="InterPro" id="IPR024567">
    <property type="entry name" value="RNase_HII/HIII_dom"/>
</dbReference>
<feature type="domain" description="RNase H type-2" evidence="1">
    <location>
        <begin position="18"/>
        <end position="67"/>
    </location>
</feature>